<evidence type="ECO:0000256" key="4">
    <source>
        <dbReference type="ARBA" id="ARBA00022833"/>
    </source>
</evidence>
<dbReference type="Gene3D" id="3.90.79.10">
    <property type="entry name" value="Nucleoside Triphosphate Pyrophosphohydrolase"/>
    <property type="match status" value="1"/>
</dbReference>
<dbReference type="InterPro" id="IPR003307">
    <property type="entry name" value="W2_domain"/>
</dbReference>
<feature type="compositionally biased region" description="Low complexity" evidence="6">
    <location>
        <begin position="260"/>
        <end position="278"/>
    </location>
</feature>
<dbReference type="InterPro" id="IPR036855">
    <property type="entry name" value="Znf_CCCH_sf"/>
</dbReference>
<organism evidence="9 10">
    <name type="scientific">Smittium mucronatum</name>
    <dbReference type="NCBI Taxonomy" id="133383"/>
    <lineage>
        <taxon>Eukaryota</taxon>
        <taxon>Fungi</taxon>
        <taxon>Fungi incertae sedis</taxon>
        <taxon>Zoopagomycota</taxon>
        <taxon>Kickxellomycotina</taxon>
        <taxon>Harpellomycetes</taxon>
        <taxon>Harpellales</taxon>
        <taxon>Legeriomycetaceae</taxon>
        <taxon>Smittium</taxon>
    </lineage>
</organism>
<feature type="compositionally biased region" description="Polar residues" evidence="6">
    <location>
        <begin position="339"/>
        <end position="353"/>
    </location>
</feature>
<feature type="region of interest" description="Disordered" evidence="6">
    <location>
        <begin position="160"/>
        <end position="280"/>
    </location>
</feature>
<dbReference type="STRING" id="133383.A0A1R0GUT1"/>
<feature type="compositionally biased region" description="Low complexity" evidence="6">
    <location>
        <begin position="358"/>
        <end position="373"/>
    </location>
</feature>
<reference evidence="9 10" key="1">
    <citation type="journal article" date="2016" name="Mol. Biol. Evol.">
        <title>Genome-Wide Survey of Gut Fungi (Harpellales) Reveals the First Horizontally Transferred Ubiquitin Gene from a Mosquito Host.</title>
        <authorList>
            <person name="Wang Y."/>
            <person name="White M.M."/>
            <person name="Kvist S."/>
            <person name="Moncalvo J.M."/>
        </authorList>
    </citation>
    <scope>NUCLEOTIDE SEQUENCE [LARGE SCALE GENOMIC DNA]</scope>
    <source>
        <strain evidence="9 10">ALG-7-W6</strain>
    </source>
</reference>
<feature type="region of interest" description="Disordered" evidence="6">
    <location>
        <begin position="414"/>
        <end position="438"/>
    </location>
</feature>
<feature type="zinc finger region" description="C3H1-type" evidence="5">
    <location>
        <begin position="510"/>
        <end position="538"/>
    </location>
</feature>
<dbReference type="AlphaFoldDB" id="A0A1R0GUT1"/>
<dbReference type="PANTHER" id="PTHR12547">
    <property type="entry name" value="CCCH ZINC FINGER/TIS11-RELATED"/>
    <property type="match status" value="1"/>
</dbReference>
<keyword evidence="4 5" id="KW-0862">Zinc</keyword>
<feature type="region of interest" description="Disordered" evidence="6">
    <location>
        <begin position="389"/>
        <end position="408"/>
    </location>
</feature>
<proteinExistence type="predicted"/>
<keyword evidence="10" id="KW-1185">Reference proteome</keyword>
<feature type="region of interest" description="Disordered" evidence="6">
    <location>
        <begin position="642"/>
        <end position="747"/>
    </location>
</feature>
<evidence type="ECO:0000313" key="10">
    <source>
        <dbReference type="Proteomes" id="UP000187455"/>
    </source>
</evidence>
<feature type="compositionally biased region" description="Low complexity" evidence="6">
    <location>
        <begin position="732"/>
        <end position="746"/>
    </location>
</feature>
<feature type="compositionally biased region" description="Polar residues" evidence="6">
    <location>
        <begin position="476"/>
        <end position="487"/>
    </location>
</feature>
<keyword evidence="3 5" id="KW-0863">Zinc-finger</keyword>
<dbReference type="Gene3D" id="4.10.1000.10">
    <property type="entry name" value="Zinc finger, CCCH-type"/>
    <property type="match status" value="2"/>
</dbReference>
<keyword evidence="1 5" id="KW-0479">Metal-binding</keyword>
<sequence>MDTTNTTGLIIFRAAYNKPVEYLLFSDNYSNDRHWSPPKGKLFLSEDEEKGALRNVCEITGIPAKEIEVKNTFRAKIKYISGTVLKNAVFYLGRVLEPFSSSKAISDSAGLSFSWFQLDKALEKVVFTNIKDILVKAEEFILKNRDLLFKPAVLSRDSAFNKPSNESLHNSGQSNHAHNFKQQNSRFSKPTSKFVKPSPAQPTPNGFKDQKYPNNDITNKGDFGNKMSNENERDDYNWRYKSKPNSNSSANVEQIKPLNQVESPEVSSSSQKESQTPVKKNETWRFKDYECDWADEDMDSDWGASNINNASTMMSGLSLSKESQPSSQINSALDRDRNFNQYNNTSVNSSYKSHNYRNDQNSSNQSYDDSLNNINNQNYKSSQGYNQKYQSKAYPSNSNFDNDKRFNDYVPKEKLPLGQSSHYNDQNNRSNGFSHNNQESSLYKTKLCEKYTVSGECPYDSKCVFAHGESDLRTRPVSNSIHNQNRPSAGEFKKNTIPLNNHDLPENNPMYKTSLCDRYKKFGNCYNGDNCNFAHGPEELRRRVDNRNANQFQPGDRNIHNHTNYISNPIGSKAANSFNSNPTTNNFNLAHRAPSSSSTYFGPRNSVTESGMSNKPLAPLSGNYENNSKPLIYSKTSNVIEKSVPKNHPDSDAPKPKVGAYIPPNRKINGLQNKPPNLGATQSTSNEHNKNLSNKDYSKKSIFPPELERKNHSKNMKNDLGPLNDYRSQPFSKKSSSLNSNTNPSKLKAKQAEKSLINTFATYFYGPDPFSQPQSIFIERPINEELKELTRVEFRLNLTKKQLILGLILGIFLPTEGKIQKSFITSRIELLKKIVRSEDQQIILTSLLSLYNYGVDQSNFNTFGIESSSSLENVFSDMPSKPENNKMTADSSNVWASFISNLLVVLYDQDIVEEDVFLVWYSQRNKTTTDPATKSMATFAKWLK</sequence>
<dbReference type="SUPFAM" id="SSF48371">
    <property type="entry name" value="ARM repeat"/>
    <property type="match status" value="1"/>
</dbReference>
<gene>
    <name evidence="9" type="ORF">AYI68_g5247</name>
</gene>
<feature type="domain" description="C3H1-type" evidence="7">
    <location>
        <begin position="510"/>
        <end position="538"/>
    </location>
</feature>
<keyword evidence="2" id="KW-0677">Repeat</keyword>
<evidence type="ECO:0000256" key="6">
    <source>
        <dbReference type="SAM" id="MobiDB-lite"/>
    </source>
</evidence>
<feature type="region of interest" description="Disordered" evidence="6">
    <location>
        <begin position="316"/>
        <end position="382"/>
    </location>
</feature>
<dbReference type="GO" id="GO:0003729">
    <property type="term" value="F:mRNA binding"/>
    <property type="evidence" value="ECO:0007669"/>
    <property type="project" value="InterPro"/>
</dbReference>
<evidence type="ECO:0000256" key="5">
    <source>
        <dbReference type="PROSITE-ProRule" id="PRU00723"/>
    </source>
</evidence>
<dbReference type="PROSITE" id="PS51363">
    <property type="entry name" value="W2"/>
    <property type="match status" value="1"/>
</dbReference>
<feature type="compositionally biased region" description="Polar residues" evidence="6">
    <location>
        <begin position="161"/>
        <end position="191"/>
    </location>
</feature>
<comment type="caution">
    <text evidence="9">The sequence shown here is derived from an EMBL/GenBank/DDBJ whole genome shotgun (WGS) entry which is preliminary data.</text>
</comment>
<feature type="region of interest" description="Disordered" evidence="6">
    <location>
        <begin position="475"/>
        <end position="505"/>
    </location>
</feature>
<feature type="compositionally biased region" description="Polar residues" evidence="6">
    <location>
        <begin position="316"/>
        <end position="331"/>
    </location>
</feature>
<evidence type="ECO:0000256" key="3">
    <source>
        <dbReference type="ARBA" id="ARBA00022771"/>
    </source>
</evidence>
<feature type="domain" description="W2" evidence="8">
    <location>
        <begin position="767"/>
        <end position="944"/>
    </location>
</feature>
<feature type="compositionally biased region" description="Polar residues" evidence="6">
    <location>
        <begin position="418"/>
        <end position="438"/>
    </location>
</feature>
<dbReference type="FunFam" id="4.10.1000.10:FF:000003">
    <property type="entry name" value="Zinc finger CCCH domain-containing protein"/>
    <property type="match status" value="2"/>
</dbReference>
<dbReference type="InterPro" id="IPR000571">
    <property type="entry name" value="Znf_CCCH"/>
</dbReference>
<dbReference type="SMART" id="SM00356">
    <property type="entry name" value="ZnF_C3H1"/>
    <property type="match status" value="2"/>
</dbReference>
<dbReference type="Gene3D" id="1.25.40.180">
    <property type="match status" value="1"/>
</dbReference>
<evidence type="ECO:0000259" key="7">
    <source>
        <dbReference type="PROSITE" id="PS50103"/>
    </source>
</evidence>
<dbReference type="OrthoDB" id="410307at2759"/>
<dbReference type="GO" id="GO:0051252">
    <property type="term" value="P:regulation of RNA metabolic process"/>
    <property type="evidence" value="ECO:0007669"/>
    <property type="project" value="UniProtKB-ARBA"/>
</dbReference>
<evidence type="ECO:0000259" key="8">
    <source>
        <dbReference type="PROSITE" id="PS51363"/>
    </source>
</evidence>
<dbReference type="GO" id="GO:0010468">
    <property type="term" value="P:regulation of gene expression"/>
    <property type="evidence" value="ECO:0007669"/>
    <property type="project" value="UniProtKB-ARBA"/>
</dbReference>
<evidence type="ECO:0000313" key="9">
    <source>
        <dbReference type="EMBL" id="OLY80654.1"/>
    </source>
</evidence>
<dbReference type="Pfam" id="PF02020">
    <property type="entry name" value="W2"/>
    <property type="match status" value="1"/>
</dbReference>
<dbReference type="InterPro" id="IPR015797">
    <property type="entry name" value="NUDIX_hydrolase-like_dom_sf"/>
</dbReference>
<dbReference type="Proteomes" id="UP000187455">
    <property type="component" value="Unassembled WGS sequence"/>
</dbReference>
<evidence type="ECO:0000256" key="1">
    <source>
        <dbReference type="ARBA" id="ARBA00022723"/>
    </source>
</evidence>
<dbReference type="InterPro" id="IPR016024">
    <property type="entry name" value="ARM-type_fold"/>
</dbReference>
<dbReference type="SUPFAM" id="SSF55811">
    <property type="entry name" value="Nudix"/>
    <property type="match status" value="1"/>
</dbReference>
<dbReference type="PROSITE" id="PS50103">
    <property type="entry name" value="ZF_C3H1"/>
    <property type="match status" value="2"/>
</dbReference>
<feature type="compositionally biased region" description="Basic and acidic residues" evidence="6">
    <location>
        <begin position="229"/>
        <end position="238"/>
    </location>
</feature>
<dbReference type="SUPFAM" id="SSF90229">
    <property type="entry name" value="CCCH zinc finger"/>
    <property type="match status" value="2"/>
</dbReference>
<dbReference type="InterPro" id="IPR045877">
    <property type="entry name" value="ZFP36-like"/>
</dbReference>
<feature type="domain" description="C3H1-type" evidence="7">
    <location>
        <begin position="442"/>
        <end position="470"/>
    </location>
</feature>
<feature type="compositionally biased region" description="Basic and acidic residues" evidence="6">
    <location>
        <begin position="643"/>
        <end position="655"/>
    </location>
</feature>
<evidence type="ECO:0000256" key="2">
    <source>
        <dbReference type="ARBA" id="ARBA00022737"/>
    </source>
</evidence>
<protein>
    <submittedName>
        <fullName evidence="9">Zinc finger CCCH domain-containing protein 28</fullName>
    </submittedName>
</protein>
<feature type="compositionally biased region" description="Polar residues" evidence="6">
    <location>
        <begin position="389"/>
        <end position="400"/>
    </location>
</feature>
<feature type="compositionally biased region" description="Polar residues" evidence="6">
    <location>
        <begin position="670"/>
        <end position="695"/>
    </location>
</feature>
<feature type="zinc finger region" description="C3H1-type" evidence="5">
    <location>
        <begin position="442"/>
        <end position="470"/>
    </location>
</feature>
<feature type="compositionally biased region" description="Polar residues" evidence="6">
    <location>
        <begin position="243"/>
        <end position="252"/>
    </location>
</feature>
<dbReference type="Pfam" id="PF00642">
    <property type="entry name" value="zf-CCCH"/>
    <property type="match status" value="2"/>
</dbReference>
<feature type="region of interest" description="Disordered" evidence="6">
    <location>
        <begin position="594"/>
        <end position="626"/>
    </location>
</feature>
<feature type="compositionally biased region" description="Polar residues" evidence="6">
    <location>
        <begin position="594"/>
        <end position="613"/>
    </location>
</feature>
<dbReference type="EMBL" id="LSSL01003278">
    <property type="protein sequence ID" value="OLY80654.1"/>
    <property type="molecule type" value="Genomic_DNA"/>
</dbReference>
<name>A0A1R0GUT1_9FUNG</name>
<accession>A0A1R0GUT1</accession>
<dbReference type="GO" id="GO:0008270">
    <property type="term" value="F:zinc ion binding"/>
    <property type="evidence" value="ECO:0007669"/>
    <property type="project" value="UniProtKB-KW"/>
</dbReference>